<dbReference type="AlphaFoldDB" id="A0A4Z2CQC3"/>
<dbReference type="EMBL" id="SKCS01000464">
    <property type="protein sequence ID" value="TNN06422.1"/>
    <property type="molecule type" value="Genomic_DNA"/>
</dbReference>
<dbReference type="InterPro" id="IPR012677">
    <property type="entry name" value="Nucleotide-bd_a/b_plait_sf"/>
</dbReference>
<feature type="non-terminal residue" evidence="1">
    <location>
        <position position="256"/>
    </location>
</feature>
<name>A0A4Z2CQC3_SCHJA</name>
<reference evidence="1 2" key="1">
    <citation type="submission" date="2019-03" db="EMBL/GenBank/DDBJ databases">
        <title>An improved genome assembly of the fluke Schistosoma japonicum.</title>
        <authorList>
            <person name="Hu W."/>
            <person name="Luo F."/>
            <person name="Yin M."/>
            <person name="Mo X."/>
            <person name="Sun C."/>
            <person name="Wu Q."/>
            <person name="Zhu B."/>
            <person name="Xiang M."/>
            <person name="Wang J."/>
            <person name="Wang Y."/>
            <person name="Zhang T."/>
            <person name="Xu B."/>
            <person name="Zheng H."/>
            <person name="Feng Z."/>
        </authorList>
    </citation>
    <scope>NUCLEOTIDE SEQUENCE [LARGE SCALE GENOMIC DNA]</scope>
    <source>
        <strain evidence="1">HuSjv2</strain>
        <tissue evidence="1">Worms</tissue>
    </source>
</reference>
<protein>
    <submittedName>
        <fullName evidence="1">Germinal-center associated nuclear</fullName>
    </submittedName>
</protein>
<dbReference type="GO" id="GO:0003676">
    <property type="term" value="F:nucleic acid binding"/>
    <property type="evidence" value="ECO:0007669"/>
    <property type="project" value="InterPro"/>
</dbReference>
<sequence length="256" mass="28088">MFDSPSSEKATGLFTGISNNSGANLFQVVYTTDSKIPKVGLFGSYKATTELADNFKYSEPCFSSAHTVGKELTSKTAHHYSGCSGGVRSGQIDRPTLDPCIHDNATSNHLDFPESTNIQTKYLDSNDQQSTVNMYWPAVKLSRLPIGYNTKCFLQNHFQRFGRIERIICQPSMDVAYIAFNSLSSANRAKRLGREPVISGDALPSSVLFTMARCRRQCNSGPTPTSPELDPTGCISTSSHIFPTHTSLKRTIVSQP</sequence>
<accession>A0A4Z2CQC3</accession>
<gene>
    <name evidence="1" type="ORF">EWB00_008373</name>
</gene>
<dbReference type="Gene3D" id="3.30.70.330">
    <property type="match status" value="1"/>
</dbReference>
<organism evidence="1 2">
    <name type="scientific">Schistosoma japonicum</name>
    <name type="common">Blood fluke</name>
    <dbReference type="NCBI Taxonomy" id="6182"/>
    <lineage>
        <taxon>Eukaryota</taxon>
        <taxon>Metazoa</taxon>
        <taxon>Spiralia</taxon>
        <taxon>Lophotrochozoa</taxon>
        <taxon>Platyhelminthes</taxon>
        <taxon>Trematoda</taxon>
        <taxon>Digenea</taxon>
        <taxon>Strigeidida</taxon>
        <taxon>Schistosomatoidea</taxon>
        <taxon>Schistosomatidae</taxon>
        <taxon>Schistosoma</taxon>
    </lineage>
</organism>
<dbReference type="OrthoDB" id="21502at2759"/>
<dbReference type="InterPro" id="IPR035979">
    <property type="entry name" value="RBD_domain_sf"/>
</dbReference>
<evidence type="ECO:0000313" key="2">
    <source>
        <dbReference type="Proteomes" id="UP000311919"/>
    </source>
</evidence>
<dbReference type="SUPFAM" id="SSF54928">
    <property type="entry name" value="RNA-binding domain, RBD"/>
    <property type="match status" value="1"/>
</dbReference>
<proteinExistence type="predicted"/>
<evidence type="ECO:0000313" key="1">
    <source>
        <dbReference type="EMBL" id="TNN06422.1"/>
    </source>
</evidence>
<keyword evidence="2" id="KW-1185">Reference proteome</keyword>
<dbReference type="Proteomes" id="UP000311919">
    <property type="component" value="Unassembled WGS sequence"/>
</dbReference>
<comment type="caution">
    <text evidence="1">The sequence shown here is derived from an EMBL/GenBank/DDBJ whole genome shotgun (WGS) entry which is preliminary data.</text>
</comment>
<dbReference type="STRING" id="6182.A0A4Z2CQC3"/>